<dbReference type="NCBIfam" id="NF033816">
    <property type="entry name" value="Cj0069_fam"/>
    <property type="match status" value="1"/>
</dbReference>
<dbReference type="Proteomes" id="UP000028411">
    <property type="component" value="Unassembled WGS sequence"/>
</dbReference>
<feature type="domain" description="DUF6815" evidence="1">
    <location>
        <begin position="216"/>
        <end position="324"/>
    </location>
</feature>
<comment type="caution">
    <text evidence="2">The sequence shown here is derived from an EMBL/GenBank/DDBJ whole genome shotgun (WGS) entry which is preliminary data.</text>
</comment>
<dbReference type="eggNOG" id="COG0189">
    <property type="taxonomic scope" value="Bacteria"/>
</dbReference>
<dbReference type="OrthoDB" id="1404368at2"/>
<sequence length="357" mass="38939">MKIALLWRGSAAEWAGRVHEARQWPIIQALRSMGAVAEPMLYEDSIADAVRDKLLSVDLVLVWVNPLDPSGDRTTLDTMLRAVAARGISVSAHPDVIAKIGVKEVLYATREMDWGSDVDRYADAESLSAGFPRRLSSGPRVLKPNKGNGGQNVWRVELLAVTPPPLSPDALVSVLEAGLTSVPKHMTLGAFLDRWRPYLEKGGVLIDQEYHPRLSEGMTRCYLCGSQVVGFGHQLITALLTPVGENNQAALPAPGPRIMFSPDADRFADLRAMLENRWIPELQRLLAITDEELPLLWDADFLLRRGATDAAREHVLCEINASSVAPFPESAVLPLAAAAIGRAAGAARRRGTRDAPR</sequence>
<organism evidence="2 3">
    <name type="scientific">Sphingobium chlorophenolicum</name>
    <dbReference type="NCBI Taxonomy" id="46429"/>
    <lineage>
        <taxon>Bacteria</taxon>
        <taxon>Pseudomonadati</taxon>
        <taxon>Pseudomonadota</taxon>
        <taxon>Alphaproteobacteria</taxon>
        <taxon>Sphingomonadales</taxon>
        <taxon>Sphingomonadaceae</taxon>
        <taxon>Sphingobium</taxon>
    </lineage>
</organism>
<name>A0A081RIK9_SPHCR</name>
<evidence type="ECO:0000259" key="1">
    <source>
        <dbReference type="Pfam" id="PF20668"/>
    </source>
</evidence>
<dbReference type="AlphaFoldDB" id="A0A081RIK9"/>
<dbReference type="InterPro" id="IPR049212">
    <property type="entry name" value="DUF6815"/>
</dbReference>
<protein>
    <recommendedName>
        <fullName evidence="1">DUF6815 domain-containing protein</fullName>
    </recommendedName>
</protein>
<gene>
    <name evidence="2" type="ORF">BV95_00581</name>
</gene>
<reference evidence="2 3" key="1">
    <citation type="submission" date="2014-02" db="EMBL/GenBank/DDBJ databases">
        <title>Whole genome sequence of Sphingobium chlorophenolicum NBRC 16172.</title>
        <authorList>
            <person name="Gan H.M."/>
            <person name="Gan H.Y."/>
            <person name="Chew T.H."/>
            <person name="Savka M.A."/>
        </authorList>
    </citation>
    <scope>NUCLEOTIDE SEQUENCE [LARGE SCALE GENOMIC DNA]</scope>
    <source>
        <strain evidence="2 3">NBRC 16172</strain>
    </source>
</reference>
<proteinExistence type="predicted"/>
<accession>A0A081RIK9</accession>
<dbReference type="Pfam" id="PF20668">
    <property type="entry name" value="DUF6815"/>
    <property type="match status" value="1"/>
</dbReference>
<evidence type="ECO:0000313" key="2">
    <source>
        <dbReference type="EMBL" id="KEQ55032.1"/>
    </source>
</evidence>
<dbReference type="PATRIC" id="fig|46429.4.peg.568"/>
<evidence type="ECO:0000313" key="3">
    <source>
        <dbReference type="Proteomes" id="UP000028411"/>
    </source>
</evidence>
<dbReference type="EMBL" id="JFHR01000003">
    <property type="protein sequence ID" value="KEQ55032.1"/>
    <property type="molecule type" value="Genomic_DNA"/>
</dbReference>
<dbReference type="RefSeq" id="WP_156028541.1">
    <property type="nucleotide sequence ID" value="NZ_JFHR01000003.1"/>
</dbReference>